<dbReference type="CDD" id="cd06782">
    <property type="entry name" value="cpPDZ_CPP-like"/>
    <property type="match status" value="1"/>
</dbReference>
<keyword evidence="2" id="KW-0378">Hydrolase</keyword>
<comment type="caution">
    <text evidence="2">The sequence shown here is derived from an EMBL/GenBank/DDBJ whole genome shotgun (WGS) entry which is preliminary data.</text>
</comment>
<dbReference type="PANTHER" id="PTHR32060">
    <property type="entry name" value="TAIL-SPECIFIC PROTEASE"/>
    <property type="match status" value="1"/>
</dbReference>
<dbReference type="GO" id="GO:0004175">
    <property type="term" value="F:endopeptidase activity"/>
    <property type="evidence" value="ECO:0007669"/>
    <property type="project" value="TreeGrafter"/>
</dbReference>
<dbReference type="FunFam" id="3.30.750.44:FF:000001">
    <property type="entry name" value="S41 family peptidase"/>
    <property type="match status" value="1"/>
</dbReference>
<dbReference type="Gene3D" id="3.30.750.44">
    <property type="match status" value="1"/>
</dbReference>
<keyword evidence="2" id="KW-0645">Protease</keyword>
<dbReference type="InterPro" id="IPR036034">
    <property type="entry name" value="PDZ_sf"/>
</dbReference>
<dbReference type="EMBL" id="AJWZ01000665">
    <property type="protein sequence ID" value="EKC76161.1"/>
    <property type="molecule type" value="Genomic_DNA"/>
</dbReference>
<protein>
    <submittedName>
        <fullName evidence="2">Carboxyl-terminal processing protease</fullName>
    </submittedName>
</protein>
<proteinExistence type="predicted"/>
<dbReference type="Gene3D" id="2.30.42.10">
    <property type="match status" value="1"/>
</dbReference>
<feature type="domain" description="PDZ" evidence="1">
    <location>
        <begin position="79"/>
        <end position="149"/>
    </location>
</feature>
<dbReference type="Pfam" id="PF13180">
    <property type="entry name" value="PDZ_2"/>
    <property type="match status" value="1"/>
</dbReference>
<dbReference type="GO" id="GO:0007165">
    <property type="term" value="P:signal transduction"/>
    <property type="evidence" value="ECO:0007669"/>
    <property type="project" value="TreeGrafter"/>
</dbReference>
<dbReference type="InterPro" id="IPR001478">
    <property type="entry name" value="PDZ"/>
</dbReference>
<accession>K1UX24</accession>
<dbReference type="InterPro" id="IPR055210">
    <property type="entry name" value="CtpA/B_N"/>
</dbReference>
<dbReference type="AlphaFoldDB" id="K1UX24"/>
<dbReference type="GO" id="GO:0030288">
    <property type="term" value="C:outer membrane-bounded periplasmic space"/>
    <property type="evidence" value="ECO:0007669"/>
    <property type="project" value="TreeGrafter"/>
</dbReference>
<organism evidence="2">
    <name type="scientific">human gut metagenome</name>
    <dbReference type="NCBI Taxonomy" id="408170"/>
    <lineage>
        <taxon>unclassified sequences</taxon>
        <taxon>metagenomes</taxon>
        <taxon>organismal metagenomes</taxon>
    </lineage>
</organism>
<dbReference type="Pfam" id="PF22694">
    <property type="entry name" value="CtpB_N-like"/>
    <property type="match status" value="1"/>
</dbReference>
<reference evidence="2" key="1">
    <citation type="journal article" date="2013" name="Environ. Microbiol.">
        <title>Microbiota from the distal guts of lean and obese adolescents exhibit partial functional redundancy besides clear differences in community structure.</title>
        <authorList>
            <person name="Ferrer M."/>
            <person name="Ruiz A."/>
            <person name="Lanza F."/>
            <person name="Haange S.B."/>
            <person name="Oberbach A."/>
            <person name="Till H."/>
            <person name="Bargiela R."/>
            <person name="Campoy C."/>
            <person name="Segura M.T."/>
            <person name="Richter M."/>
            <person name="von Bergen M."/>
            <person name="Seifert J."/>
            <person name="Suarez A."/>
        </authorList>
    </citation>
    <scope>NUCLEOTIDE SEQUENCE</scope>
</reference>
<evidence type="ECO:0000259" key="1">
    <source>
        <dbReference type="PROSITE" id="PS50106"/>
    </source>
</evidence>
<dbReference type="PROSITE" id="PS50106">
    <property type="entry name" value="PDZ"/>
    <property type="match status" value="1"/>
</dbReference>
<dbReference type="SMART" id="SM00228">
    <property type="entry name" value="PDZ"/>
    <property type="match status" value="1"/>
</dbReference>
<evidence type="ECO:0000313" key="2">
    <source>
        <dbReference type="EMBL" id="EKC76161.1"/>
    </source>
</evidence>
<dbReference type="GO" id="GO:0006508">
    <property type="term" value="P:proteolysis"/>
    <property type="evidence" value="ECO:0007669"/>
    <property type="project" value="UniProtKB-KW"/>
</dbReference>
<dbReference type="PANTHER" id="PTHR32060:SF30">
    <property type="entry name" value="CARBOXY-TERMINAL PROCESSING PROTEASE CTPA"/>
    <property type="match status" value="1"/>
</dbReference>
<dbReference type="SUPFAM" id="SSF50156">
    <property type="entry name" value="PDZ domain-like"/>
    <property type="match status" value="1"/>
</dbReference>
<gene>
    <name evidence="2" type="ORF">OBE_00979</name>
</gene>
<sequence>MKKYLFIALVAFLAVTSASAQLRIKMGKNSPIEKLGRAEIAITNLYVDSVDENKLVEDAIRGMLEKLDPHSSYATAKETKAMNEPLNGSFDGIGVQFNMVDDTLLVIQPVTNGPSEKVGIIAGDRIVAVNDTAISGVKMSKEEIMKRLRGPKGTTVNLTIVRRGPTGRRSAQWRCWRTRRRGRRKESVS</sequence>
<name>K1UX24_9ZZZZ</name>